<comment type="caution">
    <text evidence="2">The sequence shown here is derived from an EMBL/GenBank/DDBJ whole genome shotgun (WGS) entry which is preliminary data.</text>
</comment>
<dbReference type="RefSeq" id="WP_131894285.1">
    <property type="nucleotide sequence ID" value="NZ_SMKU01000077.1"/>
</dbReference>
<dbReference type="AlphaFoldDB" id="A0A4R5BJB0"/>
<dbReference type="Pfam" id="PF11139">
    <property type="entry name" value="SfLAP"/>
    <property type="match status" value="1"/>
</dbReference>
<keyword evidence="1" id="KW-0812">Transmembrane</keyword>
<name>A0A4R5BJB0_9ACTN</name>
<evidence type="ECO:0000313" key="3">
    <source>
        <dbReference type="Proteomes" id="UP000294513"/>
    </source>
</evidence>
<feature type="transmembrane region" description="Helical" evidence="1">
    <location>
        <begin position="202"/>
        <end position="225"/>
    </location>
</feature>
<reference evidence="2 3" key="1">
    <citation type="submission" date="2019-03" db="EMBL/GenBank/DDBJ databases">
        <title>Draft genome sequences of novel Actinobacteria.</title>
        <authorList>
            <person name="Sahin N."/>
            <person name="Ay H."/>
            <person name="Saygin H."/>
        </authorList>
    </citation>
    <scope>NUCLEOTIDE SEQUENCE [LARGE SCALE GENOMIC DNA]</scope>
    <source>
        <strain evidence="2 3">H3C3</strain>
    </source>
</reference>
<dbReference type="OrthoDB" id="4753036at2"/>
<keyword evidence="1" id="KW-0472">Membrane</keyword>
<evidence type="ECO:0000313" key="2">
    <source>
        <dbReference type="EMBL" id="TDD86818.1"/>
    </source>
</evidence>
<feature type="transmembrane region" description="Helical" evidence="1">
    <location>
        <begin position="37"/>
        <end position="63"/>
    </location>
</feature>
<feature type="transmembrane region" description="Helical" evidence="1">
    <location>
        <begin position="12"/>
        <end position="30"/>
    </location>
</feature>
<keyword evidence="3" id="KW-1185">Reference proteome</keyword>
<sequence length="226" mass="23007">MGVVIGELLPLALGVVISPLPVIAVILMLLTPRVRDAGLAFLGGWVLGIAAATTVLVLIAGAIGMSSETGEPKTSVSWIQLLLGVLMLTLAVRQWTARPGAGAAAELPGWTRAVETLTPARAASLGLTLSAANPQNLLMYVAAGIVVGRGALSVGGQVVAVAVFTLIAACGVAVPVLAYVVDAERVRAPLEGLRTWLEQNHAIVVFMLLLVIGVVLAGRGFGGIIG</sequence>
<dbReference type="EMBL" id="SMKU01000077">
    <property type="protein sequence ID" value="TDD86818.1"/>
    <property type="molecule type" value="Genomic_DNA"/>
</dbReference>
<protein>
    <submittedName>
        <fullName evidence="2">GAP family protein</fullName>
    </submittedName>
</protein>
<organism evidence="2 3">
    <name type="scientific">Actinomadura rubrisoli</name>
    <dbReference type="NCBI Taxonomy" id="2530368"/>
    <lineage>
        <taxon>Bacteria</taxon>
        <taxon>Bacillati</taxon>
        <taxon>Actinomycetota</taxon>
        <taxon>Actinomycetes</taxon>
        <taxon>Streptosporangiales</taxon>
        <taxon>Thermomonosporaceae</taxon>
        <taxon>Actinomadura</taxon>
    </lineage>
</organism>
<keyword evidence="1" id="KW-1133">Transmembrane helix</keyword>
<evidence type="ECO:0000256" key="1">
    <source>
        <dbReference type="SAM" id="Phobius"/>
    </source>
</evidence>
<dbReference type="InterPro" id="IPR021315">
    <property type="entry name" value="Gap/Sap"/>
</dbReference>
<feature type="transmembrane region" description="Helical" evidence="1">
    <location>
        <begin position="75"/>
        <end position="92"/>
    </location>
</feature>
<dbReference type="Proteomes" id="UP000294513">
    <property type="component" value="Unassembled WGS sequence"/>
</dbReference>
<accession>A0A4R5BJB0</accession>
<proteinExistence type="predicted"/>
<gene>
    <name evidence="2" type="ORF">E1298_16965</name>
</gene>
<feature type="transmembrane region" description="Helical" evidence="1">
    <location>
        <begin position="160"/>
        <end position="181"/>
    </location>
</feature>